<evidence type="ECO:0000256" key="1">
    <source>
        <dbReference type="ARBA" id="ARBA00022737"/>
    </source>
</evidence>
<dbReference type="GO" id="GO:0043531">
    <property type="term" value="F:ADP binding"/>
    <property type="evidence" value="ECO:0007669"/>
    <property type="project" value="InterPro"/>
</dbReference>
<dbReference type="InterPro" id="IPR055414">
    <property type="entry name" value="LRR_R13L4/SHOC2-like"/>
</dbReference>
<evidence type="ECO:0000259" key="8">
    <source>
        <dbReference type="Pfam" id="PF23559"/>
    </source>
</evidence>
<proteinExistence type="predicted"/>
<feature type="domain" description="Disease resistance protein At4g27190-like leucine-rich repeats" evidence="7">
    <location>
        <begin position="874"/>
        <end position="984"/>
    </location>
</feature>
<dbReference type="InterPro" id="IPR027417">
    <property type="entry name" value="P-loop_NTPase"/>
</dbReference>
<dbReference type="InterPro" id="IPR057135">
    <property type="entry name" value="At4g27190-like_LRR"/>
</dbReference>
<dbReference type="InterPro" id="IPR041118">
    <property type="entry name" value="Rx_N"/>
</dbReference>
<dbReference type="EMBL" id="CM007651">
    <property type="protein sequence ID" value="ONI28759.1"/>
    <property type="molecule type" value="Genomic_DNA"/>
</dbReference>
<feature type="domain" description="Disease resistance R13L4/SHOC-2-like LRR" evidence="9">
    <location>
        <begin position="515"/>
        <end position="813"/>
    </location>
</feature>
<dbReference type="PANTHER" id="PTHR36766:SF70">
    <property type="entry name" value="DISEASE RESISTANCE PROTEIN RGA4"/>
    <property type="match status" value="1"/>
</dbReference>
<accession>A0A251QY41</accession>
<evidence type="ECO:0000256" key="2">
    <source>
        <dbReference type="ARBA" id="ARBA00022741"/>
    </source>
</evidence>
<protein>
    <submittedName>
        <fullName evidence="10">Uncharacterized protein</fullName>
    </submittedName>
</protein>
<evidence type="ECO:0000256" key="3">
    <source>
        <dbReference type="ARBA" id="ARBA00022821"/>
    </source>
</evidence>
<feature type="domain" description="Disease resistance N-terminal" evidence="6">
    <location>
        <begin position="14"/>
        <end position="99"/>
    </location>
</feature>
<dbReference type="Gene3D" id="1.10.10.10">
    <property type="entry name" value="Winged helix-like DNA-binding domain superfamily/Winged helix DNA-binding domain"/>
    <property type="match status" value="1"/>
</dbReference>
<dbReference type="Pfam" id="PF00931">
    <property type="entry name" value="NB-ARC"/>
    <property type="match status" value="1"/>
</dbReference>
<dbReference type="eggNOG" id="KOG4658">
    <property type="taxonomic scope" value="Eukaryota"/>
</dbReference>
<organism evidence="10 11">
    <name type="scientific">Prunus persica</name>
    <name type="common">Peach</name>
    <name type="synonym">Amygdalus persica</name>
    <dbReference type="NCBI Taxonomy" id="3760"/>
    <lineage>
        <taxon>Eukaryota</taxon>
        <taxon>Viridiplantae</taxon>
        <taxon>Streptophyta</taxon>
        <taxon>Embryophyta</taxon>
        <taxon>Tracheophyta</taxon>
        <taxon>Spermatophyta</taxon>
        <taxon>Magnoliopsida</taxon>
        <taxon>eudicotyledons</taxon>
        <taxon>Gunneridae</taxon>
        <taxon>Pentapetalae</taxon>
        <taxon>rosids</taxon>
        <taxon>fabids</taxon>
        <taxon>Rosales</taxon>
        <taxon>Rosaceae</taxon>
        <taxon>Amygdaloideae</taxon>
        <taxon>Amygdaleae</taxon>
        <taxon>Prunus</taxon>
    </lineage>
</organism>
<keyword evidence="1" id="KW-0677">Repeat</keyword>
<keyword evidence="3" id="KW-0611">Plant defense</keyword>
<dbReference type="GO" id="GO:0051707">
    <property type="term" value="P:response to other organism"/>
    <property type="evidence" value="ECO:0007669"/>
    <property type="project" value="UniProtKB-ARBA"/>
</dbReference>
<dbReference type="SMART" id="SM00367">
    <property type="entry name" value="LRR_CC"/>
    <property type="match status" value="4"/>
</dbReference>
<dbReference type="InterPro" id="IPR038005">
    <property type="entry name" value="RX-like_CC"/>
</dbReference>
<dbReference type="GO" id="GO:0005524">
    <property type="term" value="F:ATP binding"/>
    <property type="evidence" value="ECO:0007669"/>
    <property type="project" value="UniProtKB-KW"/>
</dbReference>
<dbReference type="InterPro" id="IPR042197">
    <property type="entry name" value="Apaf_helical"/>
</dbReference>
<dbReference type="Gene3D" id="1.20.5.4130">
    <property type="match status" value="1"/>
</dbReference>
<gene>
    <name evidence="10" type="ORF">PRUPE_1G159600</name>
</gene>
<dbReference type="FunFam" id="3.40.50.300:FF:001091">
    <property type="entry name" value="Probable disease resistance protein At1g61300"/>
    <property type="match status" value="1"/>
</dbReference>
<reference evidence="10 11" key="1">
    <citation type="journal article" date="2013" name="Nat. Genet.">
        <title>The high-quality draft genome of peach (Prunus persica) identifies unique patterns of genetic diversity, domestication and genome evolution.</title>
        <authorList>
            <consortium name="International Peach Genome Initiative"/>
            <person name="Verde I."/>
            <person name="Abbott A.G."/>
            <person name="Scalabrin S."/>
            <person name="Jung S."/>
            <person name="Shu S."/>
            <person name="Marroni F."/>
            <person name="Zhebentyayeva T."/>
            <person name="Dettori M.T."/>
            <person name="Grimwood J."/>
            <person name="Cattonaro F."/>
            <person name="Zuccolo A."/>
            <person name="Rossini L."/>
            <person name="Jenkins J."/>
            <person name="Vendramin E."/>
            <person name="Meisel L.A."/>
            <person name="Decroocq V."/>
            <person name="Sosinski B."/>
            <person name="Prochnik S."/>
            <person name="Mitros T."/>
            <person name="Policriti A."/>
            <person name="Cipriani G."/>
            <person name="Dondini L."/>
            <person name="Ficklin S."/>
            <person name="Goodstein D.M."/>
            <person name="Xuan P."/>
            <person name="Del Fabbro C."/>
            <person name="Aramini V."/>
            <person name="Copetti D."/>
            <person name="Gonzalez S."/>
            <person name="Horner D.S."/>
            <person name="Falchi R."/>
            <person name="Lucas S."/>
            <person name="Mica E."/>
            <person name="Maldonado J."/>
            <person name="Lazzari B."/>
            <person name="Bielenberg D."/>
            <person name="Pirona R."/>
            <person name="Miculan M."/>
            <person name="Barakat A."/>
            <person name="Testolin R."/>
            <person name="Stella A."/>
            <person name="Tartarini S."/>
            <person name="Tonutti P."/>
            <person name="Arus P."/>
            <person name="Orellana A."/>
            <person name="Wells C."/>
            <person name="Main D."/>
            <person name="Vizzotto G."/>
            <person name="Silva H."/>
            <person name="Salamini F."/>
            <person name="Schmutz J."/>
            <person name="Morgante M."/>
            <person name="Rokhsar D.S."/>
        </authorList>
    </citation>
    <scope>NUCLEOTIDE SEQUENCE [LARGE SCALE GENOMIC DNA]</scope>
    <source>
        <strain evidence="11">cv. Nemared</strain>
    </source>
</reference>
<dbReference type="Pfam" id="PF23559">
    <property type="entry name" value="WHD_DRP"/>
    <property type="match status" value="1"/>
</dbReference>
<dbReference type="Pfam" id="PF23598">
    <property type="entry name" value="LRR_14"/>
    <property type="match status" value="1"/>
</dbReference>
<name>A0A251QY41_PRUPE</name>
<dbReference type="InterPro" id="IPR006553">
    <property type="entry name" value="Leu-rich_rpt_Cys-con_subtyp"/>
</dbReference>
<dbReference type="GO" id="GO:0006952">
    <property type="term" value="P:defense response"/>
    <property type="evidence" value="ECO:0007669"/>
    <property type="project" value="UniProtKB-KW"/>
</dbReference>
<keyword evidence="4" id="KW-0067">ATP-binding</keyword>
<evidence type="ECO:0000259" key="9">
    <source>
        <dbReference type="Pfam" id="PF23598"/>
    </source>
</evidence>
<dbReference type="InterPro" id="IPR036388">
    <property type="entry name" value="WH-like_DNA-bd_sf"/>
</dbReference>
<dbReference type="InterPro" id="IPR002182">
    <property type="entry name" value="NB-ARC"/>
</dbReference>
<dbReference type="Pfam" id="PF23247">
    <property type="entry name" value="LRR_RPS2"/>
    <property type="match status" value="2"/>
</dbReference>
<feature type="domain" description="Disease resistance protein winged helix" evidence="8">
    <location>
        <begin position="434"/>
        <end position="505"/>
    </location>
</feature>
<dbReference type="Proteomes" id="UP000006882">
    <property type="component" value="Chromosome G1"/>
</dbReference>
<dbReference type="Gramene" id="ONI28759">
    <property type="protein sequence ID" value="ONI28759"/>
    <property type="gene ID" value="PRUPE_1G159600"/>
</dbReference>
<dbReference type="InterPro" id="IPR058922">
    <property type="entry name" value="WHD_DRP"/>
</dbReference>
<feature type="domain" description="NB-ARC" evidence="5">
    <location>
        <begin position="189"/>
        <end position="346"/>
    </location>
</feature>
<dbReference type="Gene3D" id="1.10.8.430">
    <property type="entry name" value="Helical domain of apoptotic protease-activating factors"/>
    <property type="match status" value="1"/>
</dbReference>
<dbReference type="PRINTS" id="PR00364">
    <property type="entry name" value="DISEASERSIST"/>
</dbReference>
<evidence type="ECO:0000259" key="6">
    <source>
        <dbReference type="Pfam" id="PF18052"/>
    </source>
</evidence>
<dbReference type="SUPFAM" id="SSF52058">
    <property type="entry name" value="L domain-like"/>
    <property type="match status" value="3"/>
</dbReference>
<sequence length="1302" mass="147459">MAVESVLTFAAEGILTKLTDLAAQEFRMAWGFKAELRKLSQSLPILQDFLGDAAEKAKDGGKAVEDWVKKLKDIADEADDVLEEINYDFLRRRVELQNQMGKKVLNLLSASNPILFRQKMAHRIRKICASLAELKNEAAFIGLVAKKKDPTSQRIREDRETNAFIGKDEIIIGRNAVVSDIVTTLTDSNTNEQNLSVMAIAGMPGLGKTTLAKSVYNEGAIDEYFNKKLWVCVSNTFNVNSILAAMLELLSGKVATTSQQALLTDLQEKLKEKKYLLVLDDVWNEDSEKWERLMSCLSKLNSAPGSKIIVTTRSGKVASITETLPRPKLELLSTDECWSILKHAACSDGSSDIPLGVERIGWEIAKNCEGLPLMAKVLGGILRSKNSTDEWLSIQESKIWALPEGEDRIMSVLRLSFDNLKSAPLKHCFAYCSIFMKDFEIERENLVQLWMAEGLLRSLSNQEMEDIGNEYFNILLQNSFFQDVTMDKDGVVITCKMHDLVHDLAELVSKSVGKLRSLFSNGEDLSNSLSTFNALRVLNLYEAKIEELPSSIGRLKYLRYLDVSGTIIEELPKFIGKLYNLQTLRMCRTWNLVRFPKEMENLINLRHVYFDKDKEVPFGMRRLTHLQTLRYFNLDKERNHGIDELGGLNQLKGELTISSLEHVKDKDEAKKSNLAGKANIRKLTLAWGYDWERNNKESDVDVLEGLQPNPELEILKIKNFMGGKLASWMMSLLNLKVIRLSYCKECEEVPPLGHLPNLRHVKFEHMDKLKCVGGEFYGAALFPSLKTLVFDYCPALIEWKEAAFPSLQKLTLLNCKELRNAPSRFPSLQKLEIRNIDQVMAIENICSQLTTLTHLEIRGATELTCLPVGMLENNHNLRVLHIEDCNKLSHLPDELHALRLLEGLTLKNCPSLEFIPITTQSQSMPCLRKLWIGNCEKLSSCLSGLEYCTSLQELHIENCQNLRHLPVDGLQTLVSLEELTLIECTSLEFIPITTQSQSMPCLRKLWIENCEKLSSCPSGLEYCTSLRELRIKNCQNLRHLPVNGLQTLVSLQELTLIDCSSLEFITITTQSQGMPCLHKLKIENCEKLSSWPSLDNLTSLHDVSICGCDGLTSLPRGLQSCTSLNRLTIRECPNLISLADVDDISRLHSLSSLEIADCQKLKYLPTGLRSLTSLEYLSIGGFWEELDSFPDFELPSQIRWLNISGWPKLKSLPQQIQHFTTCLEDLIIDSFDSMEALPEWLGNLTSLIYLNMWDCKNLMYLPTVEVMQRLTKLKTLVISGCRLLAERCAKVAQDFSHPRTIW</sequence>
<dbReference type="CDD" id="cd14798">
    <property type="entry name" value="RX-CC_like"/>
    <property type="match status" value="1"/>
</dbReference>
<feature type="domain" description="Disease resistance protein At4g27190-like leucine-rich repeats" evidence="7">
    <location>
        <begin position="1020"/>
        <end position="1159"/>
    </location>
</feature>
<evidence type="ECO:0000313" key="11">
    <source>
        <dbReference type="Proteomes" id="UP000006882"/>
    </source>
</evidence>
<evidence type="ECO:0000313" key="10">
    <source>
        <dbReference type="EMBL" id="ONI28759.1"/>
    </source>
</evidence>
<evidence type="ECO:0000259" key="7">
    <source>
        <dbReference type="Pfam" id="PF23247"/>
    </source>
</evidence>
<dbReference type="PANTHER" id="PTHR36766">
    <property type="entry name" value="PLANT BROAD-SPECTRUM MILDEW RESISTANCE PROTEIN RPW8"/>
    <property type="match status" value="1"/>
</dbReference>
<dbReference type="FunFam" id="1.10.10.10:FF:000322">
    <property type="entry name" value="Probable disease resistance protein At1g63360"/>
    <property type="match status" value="1"/>
</dbReference>
<dbReference type="Gene3D" id="3.40.50.300">
    <property type="entry name" value="P-loop containing nucleotide triphosphate hydrolases"/>
    <property type="match status" value="1"/>
</dbReference>
<dbReference type="InterPro" id="IPR032675">
    <property type="entry name" value="LRR_dom_sf"/>
</dbReference>
<dbReference type="SUPFAM" id="SSF52540">
    <property type="entry name" value="P-loop containing nucleoside triphosphate hydrolases"/>
    <property type="match status" value="1"/>
</dbReference>
<keyword evidence="2" id="KW-0547">Nucleotide-binding</keyword>
<keyword evidence="11" id="KW-1185">Reference proteome</keyword>
<dbReference type="Gene3D" id="3.80.10.10">
    <property type="entry name" value="Ribonuclease Inhibitor"/>
    <property type="match status" value="5"/>
</dbReference>
<evidence type="ECO:0000259" key="5">
    <source>
        <dbReference type="Pfam" id="PF00931"/>
    </source>
</evidence>
<evidence type="ECO:0000256" key="4">
    <source>
        <dbReference type="ARBA" id="ARBA00022840"/>
    </source>
</evidence>
<dbReference type="Pfam" id="PF18052">
    <property type="entry name" value="Rx_N"/>
    <property type="match status" value="1"/>
</dbReference>